<comment type="caution">
    <text evidence="2">The sequence shown here is derived from an EMBL/GenBank/DDBJ whole genome shotgun (WGS) entry which is preliminary data.</text>
</comment>
<name>A0A1A3P2T1_MYCAS</name>
<evidence type="ECO:0000313" key="3">
    <source>
        <dbReference type="Proteomes" id="UP000093928"/>
    </source>
</evidence>
<proteinExistence type="predicted"/>
<accession>A0A1A3P2T1</accession>
<dbReference type="InterPro" id="IPR046595">
    <property type="entry name" value="DUF6653"/>
</dbReference>
<keyword evidence="1" id="KW-1133">Transmembrane helix</keyword>
<gene>
    <name evidence="2" type="ORF">A5634_20260</name>
</gene>
<dbReference type="EMBL" id="LZLS01000074">
    <property type="protein sequence ID" value="OBK28558.1"/>
    <property type="molecule type" value="Genomic_DNA"/>
</dbReference>
<protein>
    <submittedName>
        <fullName evidence="2">Uncharacterized protein</fullName>
    </submittedName>
</protein>
<keyword evidence="1" id="KW-0472">Membrane</keyword>
<keyword evidence="1" id="KW-0812">Transmembrane</keyword>
<sequence length="141" mass="16129">MPSVTRARRAIFARHCHPYSAWTRWATTPLTLVPIWTRRWDHALLLGVWLAVNPFVFGEPKHHRAWATRAMLGEELWISGRPRDAAVVISGVASAVSACAVVAARRRRLKPAVVAVTVQMALTMVYWQLMVRYFERRQPSK</sequence>
<dbReference type="AlphaFoldDB" id="A0A1A3P2T1"/>
<organism evidence="2 3">
    <name type="scientific">Mycobacterium asiaticum</name>
    <dbReference type="NCBI Taxonomy" id="1790"/>
    <lineage>
        <taxon>Bacteria</taxon>
        <taxon>Bacillati</taxon>
        <taxon>Actinomycetota</taxon>
        <taxon>Actinomycetes</taxon>
        <taxon>Mycobacteriales</taxon>
        <taxon>Mycobacteriaceae</taxon>
        <taxon>Mycobacterium</taxon>
    </lineage>
</organism>
<evidence type="ECO:0000256" key="1">
    <source>
        <dbReference type="SAM" id="Phobius"/>
    </source>
</evidence>
<dbReference type="OrthoDB" id="1442233at2"/>
<reference evidence="2 3" key="1">
    <citation type="submission" date="2016-06" db="EMBL/GenBank/DDBJ databases">
        <authorList>
            <person name="Kjaerup R.B."/>
            <person name="Dalgaard T.S."/>
            <person name="Juul-Madsen H.R."/>
        </authorList>
    </citation>
    <scope>NUCLEOTIDE SEQUENCE [LARGE SCALE GENOMIC DNA]</scope>
    <source>
        <strain evidence="2 3">1165133.8</strain>
    </source>
</reference>
<evidence type="ECO:0000313" key="2">
    <source>
        <dbReference type="EMBL" id="OBK28558.1"/>
    </source>
</evidence>
<dbReference type="RefSeq" id="WP_065143502.1">
    <property type="nucleotide sequence ID" value="NZ_LZLS01000074.1"/>
</dbReference>
<dbReference type="Proteomes" id="UP000093928">
    <property type="component" value="Unassembled WGS sequence"/>
</dbReference>
<dbReference type="Pfam" id="PF20358">
    <property type="entry name" value="DUF6653"/>
    <property type="match status" value="1"/>
</dbReference>
<feature type="transmembrane region" description="Helical" evidence="1">
    <location>
        <begin position="111"/>
        <end position="129"/>
    </location>
</feature>